<protein>
    <recommendedName>
        <fullName evidence="2">Transcription factor</fullName>
    </recommendedName>
</protein>
<accession>E6Q6S5</accession>
<evidence type="ECO:0008006" key="2">
    <source>
        <dbReference type="Google" id="ProtNLM"/>
    </source>
</evidence>
<reference evidence="1" key="1">
    <citation type="submission" date="2009-10" db="EMBL/GenBank/DDBJ databases">
        <title>Diversity of trophic interactions inside an arsenic-rich microbial ecosystem.</title>
        <authorList>
            <person name="Bertin P.N."/>
            <person name="Heinrich-Salmeron A."/>
            <person name="Pelletier E."/>
            <person name="Goulhen-Chollet F."/>
            <person name="Arsene-Ploetze F."/>
            <person name="Gallien S."/>
            <person name="Calteau A."/>
            <person name="Vallenet D."/>
            <person name="Casiot C."/>
            <person name="Chane-Woon-Ming B."/>
            <person name="Giloteaux L."/>
            <person name="Barakat M."/>
            <person name="Bonnefoy V."/>
            <person name="Bruneel O."/>
            <person name="Chandler M."/>
            <person name="Cleiss J."/>
            <person name="Duran R."/>
            <person name="Elbaz-Poulichet F."/>
            <person name="Fonknechten N."/>
            <person name="Lauga B."/>
            <person name="Mornico D."/>
            <person name="Ortet P."/>
            <person name="Schaeffer C."/>
            <person name="Siguier P."/>
            <person name="Alexander Thil Smith A."/>
            <person name="Van Dorsselaer A."/>
            <person name="Weissenbach J."/>
            <person name="Medigue C."/>
            <person name="Le Paslier D."/>
        </authorList>
    </citation>
    <scope>NUCLEOTIDE SEQUENCE</scope>
</reference>
<evidence type="ECO:0000313" key="1">
    <source>
        <dbReference type="EMBL" id="CBI02900.1"/>
    </source>
</evidence>
<sequence length="81" mass="9164">MSLNIKNPEAHRLAQELAARTGESMATAVTRAVQERLERLSVRPLTERLLAIGKSCAEHLREPYRSLDHADLLYDERGLPQ</sequence>
<name>E6Q6S5_9ZZZZ</name>
<gene>
    <name evidence="1" type="ORF">CARN4_1265</name>
</gene>
<dbReference type="AlphaFoldDB" id="E6Q6S5"/>
<dbReference type="InterPro" id="IPR011660">
    <property type="entry name" value="VapB-like"/>
</dbReference>
<dbReference type="Pfam" id="PF07704">
    <property type="entry name" value="PSK_trans_fac"/>
    <property type="match status" value="1"/>
</dbReference>
<proteinExistence type="predicted"/>
<organism evidence="1">
    <name type="scientific">mine drainage metagenome</name>
    <dbReference type="NCBI Taxonomy" id="410659"/>
    <lineage>
        <taxon>unclassified sequences</taxon>
        <taxon>metagenomes</taxon>
        <taxon>ecological metagenomes</taxon>
    </lineage>
</organism>
<comment type="caution">
    <text evidence="1">The sequence shown here is derived from an EMBL/GenBank/DDBJ whole genome shotgun (WGS) entry which is preliminary data.</text>
</comment>
<dbReference type="EMBL" id="CABO01000043">
    <property type="protein sequence ID" value="CBI02900.1"/>
    <property type="molecule type" value="Genomic_DNA"/>
</dbReference>